<comment type="caution">
    <text evidence="2">The sequence shown here is derived from an EMBL/GenBank/DDBJ whole genome shotgun (WGS) entry which is preliminary data.</text>
</comment>
<reference evidence="3 4" key="2">
    <citation type="submission" date="2024-05" db="EMBL/GenBank/DDBJ databases">
        <authorList>
            <person name="Chen Y."/>
            <person name="Shah S."/>
            <person name="Dougan E. K."/>
            <person name="Thang M."/>
            <person name="Chan C."/>
        </authorList>
    </citation>
    <scope>NUCLEOTIDE SEQUENCE [LARGE SCALE GENOMIC DNA]</scope>
</reference>
<dbReference type="Proteomes" id="UP001152797">
    <property type="component" value="Unassembled WGS sequence"/>
</dbReference>
<feature type="compositionally biased region" description="Basic residues" evidence="1">
    <location>
        <begin position="139"/>
        <end position="153"/>
    </location>
</feature>
<dbReference type="EMBL" id="CAMXCT020004066">
    <property type="protein sequence ID" value="CAL1160878.1"/>
    <property type="molecule type" value="Genomic_DNA"/>
</dbReference>
<keyword evidence="3" id="KW-0723">Serine/threonine-protein kinase</keyword>
<feature type="compositionally biased region" description="Basic and acidic residues" evidence="1">
    <location>
        <begin position="184"/>
        <end position="204"/>
    </location>
</feature>
<feature type="region of interest" description="Disordered" evidence="1">
    <location>
        <begin position="114"/>
        <end position="230"/>
    </location>
</feature>
<gene>
    <name evidence="2" type="ORF">C1SCF055_LOCUS33053</name>
</gene>
<dbReference type="AlphaFoldDB" id="A0A9P1DF71"/>
<protein>
    <submittedName>
        <fullName evidence="3">Non-specific serine/threonine protein kinase</fullName>
    </submittedName>
</protein>
<name>A0A9P1DF71_9DINO</name>
<proteinExistence type="predicted"/>
<keyword evidence="3" id="KW-0808">Transferase</keyword>
<evidence type="ECO:0000313" key="3">
    <source>
        <dbReference type="EMBL" id="CAL4794815.1"/>
    </source>
</evidence>
<evidence type="ECO:0000256" key="1">
    <source>
        <dbReference type="SAM" id="MobiDB-lite"/>
    </source>
</evidence>
<feature type="non-terminal residue" evidence="2">
    <location>
        <position position="1"/>
    </location>
</feature>
<dbReference type="OrthoDB" id="436727at2759"/>
<dbReference type="EMBL" id="CAMXCT010004066">
    <property type="protein sequence ID" value="CAI4007503.1"/>
    <property type="molecule type" value="Genomic_DNA"/>
</dbReference>
<sequence>AESEMEGPQNGLEETLKKMAAPSVGKHAAKLKKVWPEWRKMASAPAVGLVYRECLLLSFLHAACALAQLSSKPVYSLWVMPPLREGLVLAVVLFGTKHPLALKLINACRRLHRPPEPESAVRRPPLSRRCHFDEAKPKAAPKSKATFRPKVAPRRQDPRKRPAVPPAWNAGPGVKPPGGRLPGRRHDLKELRELRERGRAHAEDVPDNASVRSFASDPGHQYPERRTATV</sequence>
<dbReference type="EMBL" id="CAMXCT030004066">
    <property type="protein sequence ID" value="CAL4794815.1"/>
    <property type="molecule type" value="Genomic_DNA"/>
</dbReference>
<organism evidence="2">
    <name type="scientific">Cladocopium goreaui</name>
    <dbReference type="NCBI Taxonomy" id="2562237"/>
    <lineage>
        <taxon>Eukaryota</taxon>
        <taxon>Sar</taxon>
        <taxon>Alveolata</taxon>
        <taxon>Dinophyceae</taxon>
        <taxon>Suessiales</taxon>
        <taxon>Symbiodiniaceae</taxon>
        <taxon>Cladocopium</taxon>
    </lineage>
</organism>
<evidence type="ECO:0000313" key="2">
    <source>
        <dbReference type="EMBL" id="CAI4007503.1"/>
    </source>
</evidence>
<accession>A0A9P1DF71</accession>
<evidence type="ECO:0000313" key="4">
    <source>
        <dbReference type="Proteomes" id="UP001152797"/>
    </source>
</evidence>
<reference evidence="2" key="1">
    <citation type="submission" date="2022-10" db="EMBL/GenBank/DDBJ databases">
        <authorList>
            <person name="Chen Y."/>
            <person name="Dougan E. K."/>
            <person name="Chan C."/>
            <person name="Rhodes N."/>
            <person name="Thang M."/>
        </authorList>
    </citation>
    <scope>NUCLEOTIDE SEQUENCE</scope>
</reference>
<keyword evidence="4" id="KW-1185">Reference proteome</keyword>
<keyword evidence="3" id="KW-0418">Kinase</keyword>
<dbReference type="GO" id="GO:0004674">
    <property type="term" value="F:protein serine/threonine kinase activity"/>
    <property type="evidence" value="ECO:0007669"/>
    <property type="project" value="UniProtKB-KW"/>
</dbReference>